<accession>A0ABR2KP88</accession>
<dbReference type="EMBL" id="JAPFFF010000004">
    <property type="protein sequence ID" value="KAK8892973.1"/>
    <property type="molecule type" value="Genomic_DNA"/>
</dbReference>
<evidence type="ECO:0000313" key="1">
    <source>
        <dbReference type="EMBL" id="KAK8892973.1"/>
    </source>
</evidence>
<name>A0ABR2KP88_9EUKA</name>
<comment type="caution">
    <text evidence="1">The sequence shown here is derived from an EMBL/GenBank/DDBJ whole genome shotgun (WGS) entry which is preliminary data.</text>
</comment>
<organism evidence="1 2">
    <name type="scientific">Tritrichomonas musculus</name>
    <dbReference type="NCBI Taxonomy" id="1915356"/>
    <lineage>
        <taxon>Eukaryota</taxon>
        <taxon>Metamonada</taxon>
        <taxon>Parabasalia</taxon>
        <taxon>Tritrichomonadida</taxon>
        <taxon>Tritrichomonadidae</taxon>
        <taxon>Tritrichomonas</taxon>
    </lineage>
</organism>
<evidence type="ECO:0000313" key="2">
    <source>
        <dbReference type="Proteomes" id="UP001470230"/>
    </source>
</evidence>
<gene>
    <name evidence="1" type="ORF">M9Y10_030227</name>
</gene>
<reference evidence="1 2" key="1">
    <citation type="submission" date="2024-04" db="EMBL/GenBank/DDBJ databases">
        <title>Tritrichomonas musculus Genome.</title>
        <authorList>
            <person name="Alves-Ferreira E."/>
            <person name="Grigg M."/>
            <person name="Lorenzi H."/>
            <person name="Galac M."/>
        </authorList>
    </citation>
    <scope>NUCLEOTIDE SEQUENCE [LARGE SCALE GENOMIC DNA]</scope>
    <source>
        <strain evidence="1 2">EAF2021</strain>
    </source>
</reference>
<sequence length="254" mass="29607">MSYENMFNSAIIEVAPLNDAHFLKTFVMPTFEKVSIQKLFQEFDIQFNSKIRIYINGSTTHNSGNNSHTDFWTPSFVIYDNMTGQRCPEISKELKKKPKMHTRFFDKNVLGNDWHYFVDLNLDEIGIDKTIVFNIICVSTLESACPPGMLLITHVNDYNGDDDVTILMRNVIYTDSCDTRSACFFRLEFIEDSWFIIPMRLCCKEGKKLDFILDSLYRMNWEMDQSLIDKMKDKSLSDSSDEEILLEEVNSNLI</sequence>
<dbReference type="Proteomes" id="UP001470230">
    <property type="component" value="Unassembled WGS sequence"/>
</dbReference>
<protein>
    <submittedName>
        <fullName evidence="1">Uncharacterized protein</fullName>
    </submittedName>
</protein>
<keyword evidence="2" id="KW-1185">Reference proteome</keyword>
<proteinExistence type="predicted"/>